<dbReference type="GO" id="GO:0003700">
    <property type="term" value="F:DNA-binding transcription factor activity"/>
    <property type="evidence" value="ECO:0007669"/>
    <property type="project" value="InterPro"/>
</dbReference>
<keyword evidence="6" id="KW-1185">Reference proteome</keyword>
<sequence length="229" mass="25798">MRALDQIAFEVPKSLAEMTEERLRQTILKGDLEFGEQITEAGLSELFGLSKTPVREALVRLSVRERLVEIKPRSGTFVFSLKEKDISDISALRITLEQAAIRAAMTRDRGSLIAELSRHVDGLRVLRETIDLATYRALDHEFHAIFLRHSDNPYLVDCYTMISTKVLAMRNRLTFSREYVIKSIDEHFAIAHALSAGDVDGACDIVAEHINSGFTARTRRLLADISPGR</sequence>
<dbReference type="PANTHER" id="PTHR43537:SF51">
    <property type="entry name" value="HTH-TYPE TRANSCRIPTIONAL REGULATOR LGOR-RELATED"/>
    <property type="match status" value="1"/>
</dbReference>
<dbReference type="InterPro" id="IPR000524">
    <property type="entry name" value="Tscrpt_reg_HTH_GntR"/>
</dbReference>
<keyword evidence="3" id="KW-0804">Transcription</keyword>
<dbReference type="SMART" id="SM00345">
    <property type="entry name" value="HTH_GNTR"/>
    <property type="match status" value="1"/>
</dbReference>
<feature type="domain" description="HTH gntR-type" evidence="4">
    <location>
        <begin position="13"/>
        <end position="81"/>
    </location>
</feature>
<dbReference type="SMART" id="SM00895">
    <property type="entry name" value="FCD"/>
    <property type="match status" value="1"/>
</dbReference>
<dbReference type="AlphaFoldDB" id="A0A158DD22"/>
<evidence type="ECO:0000259" key="4">
    <source>
        <dbReference type="PROSITE" id="PS50949"/>
    </source>
</evidence>
<organism evidence="5 6">
    <name type="scientific">Caballeronia pedi</name>
    <dbReference type="NCBI Taxonomy" id="1777141"/>
    <lineage>
        <taxon>Bacteria</taxon>
        <taxon>Pseudomonadati</taxon>
        <taxon>Pseudomonadota</taxon>
        <taxon>Betaproteobacteria</taxon>
        <taxon>Burkholderiales</taxon>
        <taxon>Burkholderiaceae</taxon>
        <taxon>Caballeronia</taxon>
    </lineage>
</organism>
<evidence type="ECO:0000256" key="1">
    <source>
        <dbReference type="ARBA" id="ARBA00023015"/>
    </source>
</evidence>
<dbReference type="PROSITE" id="PS50949">
    <property type="entry name" value="HTH_GNTR"/>
    <property type="match status" value="1"/>
</dbReference>
<name>A0A158DD22_9BURK</name>
<dbReference type="RefSeq" id="WP_143328187.1">
    <property type="nucleotide sequence ID" value="NZ_FCOE02000035.1"/>
</dbReference>
<dbReference type="Proteomes" id="UP000054911">
    <property type="component" value="Unassembled WGS sequence"/>
</dbReference>
<evidence type="ECO:0000313" key="5">
    <source>
        <dbReference type="EMBL" id="SAK92146.1"/>
    </source>
</evidence>
<dbReference type="GO" id="GO:0003677">
    <property type="term" value="F:DNA binding"/>
    <property type="evidence" value="ECO:0007669"/>
    <property type="project" value="UniProtKB-KW"/>
</dbReference>
<dbReference type="PANTHER" id="PTHR43537">
    <property type="entry name" value="TRANSCRIPTIONAL REGULATOR, GNTR FAMILY"/>
    <property type="match status" value="1"/>
</dbReference>
<gene>
    <name evidence="5" type="ORF">AWB80_06646</name>
</gene>
<evidence type="ECO:0000313" key="6">
    <source>
        <dbReference type="Proteomes" id="UP000054911"/>
    </source>
</evidence>
<dbReference type="InterPro" id="IPR008920">
    <property type="entry name" value="TF_FadR/GntR_C"/>
</dbReference>
<keyword evidence="2" id="KW-0238">DNA-binding</keyword>
<dbReference type="SUPFAM" id="SSF46785">
    <property type="entry name" value="Winged helix' DNA-binding domain"/>
    <property type="match status" value="1"/>
</dbReference>
<protein>
    <submittedName>
        <fullName evidence="5">GntR family transcriptional regulator</fullName>
    </submittedName>
</protein>
<dbReference type="CDD" id="cd07377">
    <property type="entry name" value="WHTH_GntR"/>
    <property type="match status" value="1"/>
</dbReference>
<evidence type="ECO:0000256" key="3">
    <source>
        <dbReference type="ARBA" id="ARBA00023163"/>
    </source>
</evidence>
<dbReference type="Pfam" id="PF00392">
    <property type="entry name" value="GntR"/>
    <property type="match status" value="1"/>
</dbReference>
<dbReference type="InterPro" id="IPR011711">
    <property type="entry name" value="GntR_C"/>
</dbReference>
<dbReference type="STRING" id="1777141.AWB80_06646"/>
<dbReference type="InterPro" id="IPR036388">
    <property type="entry name" value="WH-like_DNA-bd_sf"/>
</dbReference>
<proteinExistence type="predicted"/>
<dbReference type="InterPro" id="IPR036390">
    <property type="entry name" value="WH_DNA-bd_sf"/>
</dbReference>
<reference evidence="5" key="1">
    <citation type="submission" date="2016-01" db="EMBL/GenBank/DDBJ databases">
        <authorList>
            <person name="Peeters C."/>
        </authorList>
    </citation>
    <scope>NUCLEOTIDE SEQUENCE [LARGE SCALE GENOMIC DNA]</scope>
    <source>
        <strain evidence="5">LMG 29323</strain>
    </source>
</reference>
<dbReference type="EMBL" id="FCOE02000035">
    <property type="protein sequence ID" value="SAK92146.1"/>
    <property type="molecule type" value="Genomic_DNA"/>
</dbReference>
<dbReference type="SUPFAM" id="SSF48008">
    <property type="entry name" value="GntR ligand-binding domain-like"/>
    <property type="match status" value="1"/>
</dbReference>
<accession>A0A158DD22</accession>
<evidence type="ECO:0000256" key="2">
    <source>
        <dbReference type="ARBA" id="ARBA00023125"/>
    </source>
</evidence>
<keyword evidence="1" id="KW-0805">Transcription regulation</keyword>
<dbReference type="Pfam" id="PF07729">
    <property type="entry name" value="FCD"/>
    <property type="match status" value="1"/>
</dbReference>
<dbReference type="Gene3D" id="1.20.120.530">
    <property type="entry name" value="GntR ligand-binding domain-like"/>
    <property type="match status" value="1"/>
</dbReference>
<dbReference type="Gene3D" id="1.10.10.10">
    <property type="entry name" value="Winged helix-like DNA-binding domain superfamily/Winged helix DNA-binding domain"/>
    <property type="match status" value="1"/>
</dbReference>
<comment type="caution">
    <text evidence="5">The sequence shown here is derived from an EMBL/GenBank/DDBJ whole genome shotgun (WGS) entry which is preliminary data.</text>
</comment>
<dbReference type="OrthoDB" id="9799812at2"/>